<comment type="pathway">
    <text evidence="12">Carbohydrate degradation; L-arabinose degradation via L-ribulose; D-xylulose 5-phosphate from L-arabinose (bacterial route): step 3/3.</text>
</comment>
<dbReference type="Proteomes" id="UP000003494">
    <property type="component" value="Unassembled WGS sequence"/>
</dbReference>
<dbReference type="PANTHER" id="PTHR22789">
    <property type="entry name" value="FUCULOSE PHOSPHATE ALDOLASE"/>
    <property type="match status" value="1"/>
</dbReference>
<dbReference type="SMART" id="SM01007">
    <property type="entry name" value="Aldolase_II"/>
    <property type="match status" value="1"/>
</dbReference>
<dbReference type="GO" id="GO:0008742">
    <property type="term" value="F:L-ribulose-phosphate 4-epimerase activity"/>
    <property type="evidence" value="ECO:0007669"/>
    <property type="project" value="UniProtKB-EC"/>
</dbReference>
<evidence type="ECO:0000313" key="15">
    <source>
        <dbReference type="EMBL" id="EEP27697.1"/>
    </source>
</evidence>
<dbReference type="NCBIfam" id="NF009003">
    <property type="entry name" value="PRK12348.1"/>
    <property type="match status" value="1"/>
</dbReference>
<sequence>MLEELRMEVYRANMELPARGLVTYTWGNVSGIDRKRGLIVIKPSGLNYEDLTPEKLVVLDLKGRQVEGDLRPSSDTATHLRLYRAWPQIGGIVHTHSSMAASWAQARRDIPLYGTTHADYFYGPVPCTRDLTPQEIETAYEEETGNVILETFDERGLNPVFTPAVLCASHGPFCWGKDAAQAVYHAVVLEELARMACQTEQINPQARPAQDAIRDKHFYRKHGAHAYYGQG</sequence>
<dbReference type="RefSeq" id="WP_006906686.1">
    <property type="nucleotide sequence ID" value="NZ_GG665867.1"/>
</dbReference>
<evidence type="ECO:0000256" key="12">
    <source>
        <dbReference type="ARBA" id="ARBA00060520"/>
    </source>
</evidence>
<evidence type="ECO:0000256" key="2">
    <source>
        <dbReference type="ARBA" id="ARBA00001947"/>
    </source>
</evidence>
<reference evidence="15" key="1">
    <citation type="submission" date="2009-04" db="EMBL/GenBank/DDBJ databases">
        <authorList>
            <person name="Weinstock G."/>
            <person name="Sodergren E."/>
            <person name="Clifton S."/>
            <person name="Fulton L."/>
            <person name="Fulton B."/>
            <person name="Courtney L."/>
            <person name="Fronick C."/>
            <person name="Harrison M."/>
            <person name="Strong C."/>
            <person name="Farmer C."/>
            <person name="Delahaunty K."/>
            <person name="Markovic C."/>
            <person name="Hall O."/>
            <person name="Minx P."/>
            <person name="Tomlinson C."/>
            <person name="Mitreva M."/>
            <person name="Nelson J."/>
            <person name="Hou S."/>
            <person name="Wollam A."/>
            <person name="Pepin K.H."/>
            <person name="Johnson M."/>
            <person name="Bhonagiri V."/>
            <person name="Nash W.E."/>
            <person name="Warren W."/>
            <person name="Chinwalla A."/>
            <person name="Mardis E.R."/>
            <person name="Wilson R.K."/>
        </authorList>
    </citation>
    <scope>NUCLEOTIDE SEQUENCE [LARGE SCALE GENOMIC DNA]</scope>
    <source>
        <strain evidence="15">DSM 14600</strain>
    </source>
</reference>
<accession>C4GCJ7</accession>
<evidence type="ECO:0000313" key="16">
    <source>
        <dbReference type="Proteomes" id="UP000003494"/>
    </source>
</evidence>
<organism evidence="15 16">
    <name type="scientific">Shuttleworthella satelles DSM 14600</name>
    <dbReference type="NCBI Taxonomy" id="626523"/>
    <lineage>
        <taxon>Bacteria</taxon>
        <taxon>Bacillati</taxon>
        <taxon>Bacillota</taxon>
        <taxon>Clostridia</taxon>
        <taxon>Lachnospirales</taxon>
        <taxon>Lachnospiraceae</taxon>
        <taxon>Shuttleworthella</taxon>
    </lineage>
</organism>
<evidence type="ECO:0000256" key="5">
    <source>
        <dbReference type="ARBA" id="ARBA00022723"/>
    </source>
</evidence>
<evidence type="ECO:0000256" key="3">
    <source>
        <dbReference type="ARBA" id="ARBA00010037"/>
    </source>
</evidence>
<dbReference type="GO" id="GO:0016832">
    <property type="term" value="F:aldehyde-lyase activity"/>
    <property type="evidence" value="ECO:0007669"/>
    <property type="project" value="TreeGrafter"/>
</dbReference>
<evidence type="ECO:0000259" key="14">
    <source>
        <dbReference type="SMART" id="SM01007"/>
    </source>
</evidence>
<dbReference type="Gene3D" id="3.40.225.10">
    <property type="entry name" value="Class II aldolase/adducin N-terminal domain"/>
    <property type="match status" value="1"/>
</dbReference>
<evidence type="ECO:0000256" key="10">
    <source>
        <dbReference type="ARBA" id="ARBA00032206"/>
    </source>
</evidence>
<dbReference type="AlphaFoldDB" id="C4GCJ7"/>
<evidence type="ECO:0000256" key="11">
    <source>
        <dbReference type="ARBA" id="ARBA00053542"/>
    </source>
</evidence>
<keyword evidence="8" id="KW-0413">Isomerase</keyword>
<protein>
    <recommendedName>
        <fullName evidence="13">L-ribulose-5-phosphate 4-epimerase</fullName>
        <ecNumber evidence="4">5.1.3.4</ecNumber>
    </recommendedName>
    <alternativeName>
        <fullName evidence="10">Phosphoribulose isomerase</fullName>
    </alternativeName>
</protein>
<dbReference type="GO" id="GO:0005829">
    <property type="term" value="C:cytosol"/>
    <property type="evidence" value="ECO:0007669"/>
    <property type="project" value="TreeGrafter"/>
</dbReference>
<gene>
    <name evidence="15" type="ORF">GCWU000342_01691</name>
</gene>
<proteinExistence type="inferred from homology"/>
<dbReference type="FunFam" id="3.40.225.10:FF:000001">
    <property type="entry name" value="L-ribulose-5-phosphate 4-epimerase UlaF"/>
    <property type="match status" value="1"/>
</dbReference>
<keyword evidence="6" id="KW-0862">Zinc</keyword>
<dbReference type="PANTHER" id="PTHR22789:SF8">
    <property type="entry name" value="L-RIBULOSE-5-PHOSPHATE 4-EPIMERASE SGBE"/>
    <property type="match status" value="1"/>
</dbReference>
<dbReference type="InterPro" id="IPR036409">
    <property type="entry name" value="Aldolase_II/adducin_N_sf"/>
</dbReference>
<dbReference type="GO" id="GO:0019568">
    <property type="term" value="P:arabinose catabolic process"/>
    <property type="evidence" value="ECO:0007669"/>
    <property type="project" value="UniProtKB-KW"/>
</dbReference>
<evidence type="ECO:0000256" key="9">
    <source>
        <dbReference type="ARBA" id="ARBA00023277"/>
    </source>
</evidence>
<keyword evidence="9" id="KW-0119">Carbohydrate metabolism</keyword>
<dbReference type="GO" id="GO:0046872">
    <property type="term" value="F:metal ion binding"/>
    <property type="evidence" value="ECO:0007669"/>
    <property type="project" value="UniProtKB-KW"/>
</dbReference>
<dbReference type="NCBIfam" id="NF009625">
    <property type="entry name" value="PRK13145.1"/>
    <property type="match status" value="1"/>
</dbReference>
<dbReference type="eggNOG" id="COG0235">
    <property type="taxonomic scope" value="Bacteria"/>
</dbReference>
<dbReference type="EMBL" id="ACIP02000004">
    <property type="protein sequence ID" value="EEP27697.1"/>
    <property type="molecule type" value="Genomic_DNA"/>
</dbReference>
<evidence type="ECO:0000256" key="1">
    <source>
        <dbReference type="ARBA" id="ARBA00001726"/>
    </source>
</evidence>
<comment type="cofactor">
    <cofactor evidence="2">
        <name>Zn(2+)</name>
        <dbReference type="ChEBI" id="CHEBI:29105"/>
    </cofactor>
</comment>
<dbReference type="SUPFAM" id="SSF53639">
    <property type="entry name" value="AraD/HMP-PK domain-like"/>
    <property type="match status" value="1"/>
</dbReference>
<keyword evidence="7" id="KW-0054">Arabinose catabolism</keyword>
<comment type="catalytic activity">
    <reaction evidence="1">
        <text>L-ribulose 5-phosphate = D-xylulose 5-phosphate</text>
        <dbReference type="Rhea" id="RHEA:22368"/>
        <dbReference type="ChEBI" id="CHEBI:57737"/>
        <dbReference type="ChEBI" id="CHEBI:58226"/>
        <dbReference type="EC" id="5.1.3.4"/>
    </reaction>
</comment>
<keyword evidence="5" id="KW-0479">Metal-binding</keyword>
<evidence type="ECO:0000256" key="4">
    <source>
        <dbReference type="ARBA" id="ARBA00013186"/>
    </source>
</evidence>
<evidence type="ECO:0000256" key="6">
    <source>
        <dbReference type="ARBA" id="ARBA00022833"/>
    </source>
</evidence>
<name>C4GCJ7_9FIRM</name>
<feature type="domain" description="Class II aldolase/adducin N-terminal" evidence="14">
    <location>
        <begin position="7"/>
        <end position="197"/>
    </location>
</feature>
<dbReference type="InterPro" id="IPR001303">
    <property type="entry name" value="Aldolase_II/adducin_N"/>
</dbReference>
<dbReference type="STRING" id="626523.GCWU000342_01691"/>
<evidence type="ECO:0000256" key="8">
    <source>
        <dbReference type="ARBA" id="ARBA00023235"/>
    </source>
</evidence>
<comment type="similarity">
    <text evidence="3">Belongs to the aldolase class II family. AraD/FucA subfamily.</text>
</comment>
<dbReference type="HOGENOM" id="CLU_006033_5_0_9"/>
<evidence type="ECO:0000256" key="7">
    <source>
        <dbReference type="ARBA" id="ARBA00022935"/>
    </source>
</evidence>
<comment type="caution">
    <text evidence="15">The sequence shown here is derived from an EMBL/GenBank/DDBJ whole genome shotgun (WGS) entry which is preliminary data.</text>
</comment>
<comment type="function">
    <text evidence="11">Involved in the degradation of L-arabinose. Catalyzes the interconversion of L-ribulose 5-phosphate (LRu5P) and D-xylulose 5-phosphate (D-Xu5P) via a retroaldol/aldol mechanism (carbon-carbon bond cleavage analogous to a class II aldolase reaction).</text>
</comment>
<evidence type="ECO:0000256" key="13">
    <source>
        <dbReference type="ARBA" id="ARBA00074961"/>
    </source>
</evidence>
<keyword evidence="16" id="KW-1185">Reference proteome</keyword>
<dbReference type="EC" id="5.1.3.4" evidence="4"/>
<dbReference type="Pfam" id="PF00596">
    <property type="entry name" value="Aldolase_II"/>
    <property type="match status" value="1"/>
</dbReference>
<dbReference type="InterPro" id="IPR050197">
    <property type="entry name" value="Aldolase_class_II_sugar_metab"/>
</dbReference>
<dbReference type="NCBIfam" id="NF006047">
    <property type="entry name" value="PRK08193.1"/>
    <property type="match status" value="1"/>
</dbReference>